<dbReference type="AlphaFoldDB" id="A0A3B0RVD1"/>
<feature type="domain" description="IraD/Gp25-like" evidence="1">
    <location>
        <begin position="36"/>
        <end position="124"/>
    </location>
</feature>
<gene>
    <name evidence="2" type="ORF">MNBD_ALPHA04-1380</name>
</gene>
<dbReference type="InterPro" id="IPR007048">
    <property type="entry name" value="IraD/Gp25-like"/>
</dbReference>
<dbReference type="SUPFAM" id="SSF160719">
    <property type="entry name" value="gpW/gp25-like"/>
    <property type="match status" value="1"/>
</dbReference>
<dbReference type="Pfam" id="PF04965">
    <property type="entry name" value="GPW_gp25"/>
    <property type="match status" value="1"/>
</dbReference>
<reference evidence="2" key="1">
    <citation type="submission" date="2018-06" db="EMBL/GenBank/DDBJ databases">
        <authorList>
            <person name="Zhirakovskaya E."/>
        </authorList>
    </citation>
    <scope>NUCLEOTIDE SEQUENCE</scope>
</reference>
<name>A0A3B0RVD1_9ZZZZ</name>
<dbReference type="Gene3D" id="3.10.450.40">
    <property type="match status" value="1"/>
</dbReference>
<organism evidence="2">
    <name type="scientific">hydrothermal vent metagenome</name>
    <dbReference type="NCBI Taxonomy" id="652676"/>
    <lineage>
        <taxon>unclassified sequences</taxon>
        <taxon>metagenomes</taxon>
        <taxon>ecological metagenomes</taxon>
    </lineage>
</organism>
<sequence length="139" mass="15440">MSAPVFSSEKTTLPRPDLGWPLLPTPDASGMMHWPDLETSVRQMIEVILRTTPGEQLMRPQFGAGLEQLINKPNNVTTRSRLRETVASELRENERRIIVDQVDVAEDSDPNIVNVAIHYRHRNNGAPGSMRASVTVGAS</sequence>
<protein>
    <recommendedName>
        <fullName evidence="1">IraD/Gp25-like domain-containing protein</fullName>
    </recommendedName>
</protein>
<proteinExistence type="predicted"/>
<accession>A0A3B0RVD1</accession>
<evidence type="ECO:0000313" key="2">
    <source>
        <dbReference type="EMBL" id="VAV97430.1"/>
    </source>
</evidence>
<evidence type="ECO:0000259" key="1">
    <source>
        <dbReference type="Pfam" id="PF04965"/>
    </source>
</evidence>
<dbReference type="EMBL" id="UOEF01000246">
    <property type="protein sequence ID" value="VAV97430.1"/>
    <property type="molecule type" value="Genomic_DNA"/>
</dbReference>